<feature type="compositionally biased region" description="Polar residues" evidence="1">
    <location>
        <begin position="53"/>
        <end position="62"/>
    </location>
</feature>
<organism evidence="2 3">
    <name type="scientific">Cryptococcus depauperatus CBS 7841</name>
    <dbReference type="NCBI Taxonomy" id="1295531"/>
    <lineage>
        <taxon>Eukaryota</taxon>
        <taxon>Fungi</taxon>
        <taxon>Dikarya</taxon>
        <taxon>Basidiomycota</taxon>
        <taxon>Agaricomycotina</taxon>
        <taxon>Tremellomycetes</taxon>
        <taxon>Tremellales</taxon>
        <taxon>Cryptococcaceae</taxon>
        <taxon>Cryptococcus</taxon>
    </lineage>
</organism>
<evidence type="ECO:0000313" key="2">
    <source>
        <dbReference type="EMBL" id="WVN88544.1"/>
    </source>
</evidence>
<reference evidence="2" key="3">
    <citation type="submission" date="2024-01" db="EMBL/GenBank/DDBJ databases">
        <authorList>
            <person name="Coelho M.A."/>
            <person name="David-Palma M."/>
            <person name="Shea T."/>
            <person name="Sun S."/>
            <person name="Cuomo C.A."/>
            <person name="Heitman J."/>
        </authorList>
    </citation>
    <scope>NUCLEOTIDE SEQUENCE</scope>
    <source>
        <strain evidence="2">CBS 7841</strain>
    </source>
</reference>
<dbReference type="RefSeq" id="XP_066069244.1">
    <property type="nucleotide sequence ID" value="XM_066213147.1"/>
</dbReference>
<dbReference type="AlphaFoldDB" id="A0AAJ8JU88"/>
<sequence length="129" mass="13992">MELGTRLAGNASSYNCINWSSLASCPLRATNVRPNGRPLGYTPSGTVPIGAPTTRQPSGPSQTHAAWTIYRLPRPCVSWRSIRATHSATSWALVNRPERKRAARSLAVAVRRLTERGRKVLGSGKRGLS</sequence>
<keyword evidence="3" id="KW-1185">Reference proteome</keyword>
<gene>
    <name evidence="2" type="ORF">L203_103755</name>
</gene>
<reference evidence="2" key="1">
    <citation type="submission" date="2016-06" db="EMBL/GenBank/DDBJ databases">
        <authorList>
            <person name="Cuomo C."/>
            <person name="Litvintseva A."/>
            <person name="Heitman J."/>
            <person name="Chen Y."/>
            <person name="Sun S."/>
            <person name="Springer D."/>
            <person name="Dromer F."/>
            <person name="Young S."/>
            <person name="Zeng Q."/>
            <person name="Chapman S."/>
            <person name="Gujja S."/>
            <person name="Saif S."/>
            <person name="Birren B."/>
        </authorList>
    </citation>
    <scope>NUCLEOTIDE SEQUENCE</scope>
    <source>
        <strain evidence="2">CBS 7841</strain>
    </source>
</reference>
<feature type="region of interest" description="Disordered" evidence="1">
    <location>
        <begin position="36"/>
        <end position="62"/>
    </location>
</feature>
<evidence type="ECO:0000313" key="3">
    <source>
        <dbReference type="Proteomes" id="UP000094043"/>
    </source>
</evidence>
<evidence type="ECO:0000256" key="1">
    <source>
        <dbReference type="SAM" id="MobiDB-lite"/>
    </source>
</evidence>
<name>A0AAJ8JU88_9TREE</name>
<proteinExistence type="predicted"/>
<dbReference type="Proteomes" id="UP000094043">
    <property type="component" value="Chromosome 4"/>
</dbReference>
<protein>
    <submittedName>
        <fullName evidence="2">Uncharacterized protein</fullName>
    </submittedName>
</protein>
<dbReference type="KEGG" id="cdep:91087965"/>
<dbReference type="EMBL" id="CP143787">
    <property type="protein sequence ID" value="WVN88544.1"/>
    <property type="molecule type" value="Genomic_DNA"/>
</dbReference>
<dbReference type="GeneID" id="91087965"/>
<reference evidence="2" key="2">
    <citation type="journal article" date="2022" name="Elife">
        <title>Obligate sexual reproduction of a homothallic fungus closely related to the Cryptococcus pathogenic species complex.</title>
        <authorList>
            <person name="Passer A.R."/>
            <person name="Clancey S.A."/>
            <person name="Shea T."/>
            <person name="David-Palma M."/>
            <person name="Averette A.F."/>
            <person name="Boekhout T."/>
            <person name="Porcel B.M."/>
            <person name="Nowrousian M."/>
            <person name="Cuomo C.A."/>
            <person name="Sun S."/>
            <person name="Heitman J."/>
            <person name="Coelho M.A."/>
        </authorList>
    </citation>
    <scope>NUCLEOTIDE SEQUENCE</scope>
    <source>
        <strain evidence="2">CBS 7841</strain>
    </source>
</reference>
<accession>A0AAJ8JU88</accession>
<dbReference type="PROSITE" id="PS51257">
    <property type="entry name" value="PROKAR_LIPOPROTEIN"/>
    <property type="match status" value="1"/>
</dbReference>